<dbReference type="Proteomes" id="UP000049828">
    <property type="component" value="Unassembled WGS sequence"/>
</dbReference>
<protein>
    <recommendedName>
        <fullName evidence="6">Ribosomal protein L11 methyltransferase</fullName>
        <shortName evidence="6">L11 Mtase</shortName>
        <ecNumber evidence="6">2.1.1.-</ecNumber>
    </recommendedName>
</protein>
<feature type="binding site" evidence="6">
    <location>
        <position position="160"/>
    </location>
    <ligand>
        <name>S-adenosyl-L-methionine</name>
        <dbReference type="ChEBI" id="CHEBI:59789"/>
    </ligand>
</feature>
<dbReference type="OrthoDB" id="9785995at2"/>
<dbReference type="GO" id="GO:0032259">
    <property type="term" value="P:methylation"/>
    <property type="evidence" value="ECO:0007669"/>
    <property type="project" value="UniProtKB-KW"/>
</dbReference>
<dbReference type="AlphaFoldDB" id="A0A0M6WM68"/>
<dbReference type="EMBL" id="CVRS01000067">
    <property type="protein sequence ID" value="CRL36991.1"/>
    <property type="molecule type" value="Genomic_DNA"/>
</dbReference>
<dbReference type="EC" id="2.1.1.-" evidence="6"/>
<evidence type="ECO:0000256" key="1">
    <source>
        <dbReference type="ARBA" id="ARBA00009741"/>
    </source>
</evidence>
<dbReference type="HAMAP" id="MF_00735">
    <property type="entry name" value="Methyltr_PrmA"/>
    <property type="match status" value="1"/>
</dbReference>
<comment type="subcellular location">
    <subcellularLocation>
        <location evidence="6">Cytoplasm</location>
    </subcellularLocation>
</comment>
<dbReference type="EMBL" id="QSKW01000037">
    <property type="protein sequence ID" value="RHE92171.1"/>
    <property type="molecule type" value="Genomic_DNA"/>
</dbReference>
<dbReference type="GeneID" id="75163737"/>
<dbReference type="InterPro" id="IPR004498">
    <property type="entry name" value="Ribosomal_PrmA_MeTrfase"/>
</dbReference>
<feature type="binding site" evidence="6">
    <location>
        <position position="263"/>
    </location>
    <ligand>
        <name>S-adenosyl-L-methionine</name>
        <dbReference type="ChEBI" id="CHEBI:59789"/>
    </ligand>
</feature>
<keyword evidence="7" id="KW-0687">Ribonucleoprotein</keyword>
<keyword evidence="4 6" id="KW-0808">Transferase</keyword>
<sequence length="327" mass="36788">MKWNKYTIETTTAAEDYLSSALMDLGIEGVQIEDNVPLTKEDQAEMFIDFLPELPPDEGISYVSFYLEDNGQDDTELLKQVKTTIEEMRNVVDMGTGKITSDQTEDLDWINNWKKFFSSFYIEDILIKPTWEELKEEDRDKFLIEIDPGVSFGTGKHETTQLCIRQLLKYIRGNETYTPQVKTPKVLDVGCGSGILSIVALKLGASEVVGTDLDPDCMTSTHDNMEVNHLDQKLGTFYVGNLIDDTELQEKAGTEEFDIVVANILADVIIPMAPVIPARLKKGGYFITSGIIDFKENDVKEAIEKAGLEVVEINHQGEWVNITARKN</sequence>
<dbReference type="RefSeq" id="WP_007883917.1">
    <property type="nucleotide sequence ID" value="NZ_CVRS01000067.1"/>
</dbReference>
<evidence type="ECO:0000313" key="7">
    <source>
        <dbReference type="EMBL" id="CRL36991.1"/>
    </source>
</evidence>
<dbReference type="PIRSF" id="PIRSF000401">
    <property type="entry name" value="RPL11_MTase"/>
    <property type="match status" value="1"/>
</dbReference>
<comment type="catalytic activity">
    <reaction evidence="6">
        <text>L-lysyl-[protein] + 3 S-adenosyl-L-methionine = N(6),N(6),N(6)-trimethyl-L-lysyl-[protein] + 3 S-adenosyl-L-homocysteine + 3 H(+)</text>
        <dbReference type="Rhea" id="RHEA:54192"/>
        <dbReference type="Rhea" id="RHEA-COMP:9752"/>
        <dbReference type="Rhea" id="RHEA-COMP:13826"/>
        <dbReference type="ChEBI" id="CHEBI:15378"/>
        <dbReference type="ChEBI" id="CHEBI:29969"/>
        <dbReference type="ChEBI" id="CHEBI:57856"/>
        <dbReference type="ChEBI" id="CHEBI:59789"/>
        <dbReference type="ChEBI" id="CHEBI:61961"/>
    </reaction>
</comment>
<dbReference type="Gene3D" id="3.40.50.150">
    <property type="entry name" value="Vaccinia Virus protein VP39"/>
    <property type="match status" value="1"/>
</dbReference>
<evidence type="ECO:0000256" key="4">
    <source>
        <dbReference type="ARBA" id="ARBA00022679"/>
    </source>
</evidence>
<dbReference type="PANTHER" id="PTHR43648">
    <property type="entry name" value="ELECTRON TRANSFER FLAVOPROTEIN BETA SUBUNIT LYSINE METHYLTRANSFERASE"/>
    <property type="match status" value="1"/>
</dbReference>
<comment type="function">
    <text evidence="6">Methylates ribosomal protein L11.</text>
</comment>
<dbReference type="NCBIfam" id="TIGR00406">
    <property type="entry name" value="prmA"/>
    <property type="match status" value="1"/>
</dbReference>
<evidence type="ECO:0000313" key="9">
    <source>
        <dbReference type="Proteomes" id="UP000049828"/>
    </source>
</evidence>
<reference evidence="7" key="2">
    <citation type="submission" date="2015-05" db="EMBL/GenBank/DDBJ databases">
        <authorList>
            <person name="Wang D.B."/>
            <person name="Wang M."/>
        </authorList>
    </citation>
    <scope>NUCLEOTIDE SEQUENCE [LARGE SCALE GENOMIC DNA]</scope>
    <source>
        <strain evidence="7">L1-83</strain>
    </source>
</reference>
<feature type="binding site" evidence="6">
    <location>
        <position position="212"/>
    </location>
    <ligand>
        <name>S-adenosyl-L-methionine</name>
        <dbReference type="ChEBI" id="CHEBI:59789"/>
    </ligand>
</feature>
<gene>
    <name evidence="6" type="primary">prmA</name>
    <name evidence="8" type="ORF">DW707_16100</name>
    <name evidence="7" type="ORF">RIL183_02701</name>
</gene>
<dbReference type="InterPro" id="IPR029063">
    <property type="entry name" value="SAM-dependent_MTases_sf"/>
</dbReference>
<dbReference type="Proteomes" id="UP000286271">
    <property type="component" value="Unassembled WGS sequence"/>
</dbReference>
<dbReference type="GO" id="GO:0005737">
    <property type="term" value="C:cytoplasm"/>
    <property type="evidence" value="ECO:0007669"/>
    <property type="project" value="UniProtKB-SubCell"/>
</dbReference>
<dbReference type="GO" id="GO:0005840">
    <property type="term" value="C:ribosome"/>
    <property type="evidence" value="ECO:0007669"/>
    <property type="project" value="UniProtKB-KW"/>
</dbReference>
<dbReference type="Pfam" id="PF06325">
    <property type="entry name" value="PrmA"/>
    <property type="match status" value="1"/>
</dbReference>
<evidence type="ECO:0000313" key="8">
    <source>
        <dbReference type="EMBL" id="RHE92171.1"/>
    </source>
</evidence>
<keyword evidence="9" id="KW-1185">Reference proteome</keyword>
<proteinExistence type="inferred from homology"/>
<dbReference type="SUPFAM" id="SSF53335">
    <property type="entry name" value="S-adenosyl-L-methionine-dependent methyltransferases"/>
    <property type="match status" value="1"/>
</dbReference>
<dbReference type="InterPro" id="IPR050078">
    <property type="entry name" value="Ribosomal_L11_MeTrfase_PrmA"/>
</dbReference>
<evidence type="ECO:0000256" key="5">
    <source>
        <dbReference type="ARBA" id="ARBA00022691"/>
    </source>
</evidence>
<evidence type="ECO:0000313" key="10">
    <source>
        <dbReference type="Proteomes" id="UP000286271"/>
    </source>
</evidence>
<dbReference type="STRING" id="360807.ERS852392_02475"/>
<organism evidence="7 9">
    <name type="scientific">Roseburia inulinivorans</name>
    <dbReference type="NCBI Taxonomy" id="360807"/>
    <lineage>
        <taxon>Bacteria</taxon>
        <taxon>Bacillati</taxon>
        <taxon>Bacillota</taxon>
        <taxon>Clostridia</taxon>
        <taxon>Lachnospirales</taxon>
        <taxon>Lachnospiraceae</taxon>
        <taxon>Roseburia</taxon>
    </lineage>
</organism>
<accession>A0A0M6WM68</accession>
<keyword evidence="3 6" id="KW-0489">Methyltransferase</keyword>
<reference evidence="8 10" key="3">
    <citation type="submission" date="2018-08" db="EMBL/GenBank/DDBJ databases">
        <title>A genome reference for cultivated species of the human gut microbiota.</title>
        <authorList>
            <person name="Zou Y."/>
            <person name="Xue W."/>
            <person name="Luo G."/>
        </authorList>
    </citation>
    <scope>NUCLEOTIDE SEQUENCE [LARGE SCALE GENOMIC DNA]</scope>
    <source>
        <strain evidence="8 10">AM27-11</strain>
    </source>
</reference>
<keyword evidence="2 6" id="KW-0963">Cytoplasm</keyword>
<keyword evidence="5 6" id="KW-0949">S-adenosyl-L-methionine</keyword>
<dbReference type="CDD" id="cd02440">
    <property type="entry name" value="AdoMet_MTases"/>
    <property type="match status" value="1"/>
</dbReference>
<reference evidence="9" key="1">
    <citation type="submission" date="2015-05" db="EMBL/GenBank/DDBJ databases">
        <authorList>
            <consortium name="Pathogen Informatics"/>
        </authorList>
    </citation>
    <scope>NUCLEOTIDE SEQUENCE [LARGE SCALE GENOMIC DNA]</scope>
    <source>
        <strain evidence="9">L1-83</strain>
    </source>
</reference>
<keyword evidence="7" id="KW-0689">Ribosomal protein</keyword>
<dbReference type="PANTHER" id="PTHR43648:SF1">
    <property type="entry name" value="ELECTRON TRANSFER FLAVOPROTEIN BETA SUBUNIT LYSINE METHYLTRANSFERASE"/>
    <property type="match status" value="1"/>
</dbReference>
<feature type="binding site" evidence="6">
    <location>
        <position position="190"/>
    </location>
    <ligand>
        <name>S-adenosyl-L-methionine</name>
        <dbReference type="ChEBI" id="CHEBI:59789"/>
    </ligand>
</feature>
<name>A0A0M6WM68_9FIRM</name>
<evidence type="ECO:0000256" key="3">
    <source>
        <dbReference type="ARBA" id="ARBA00022603"/>
    </source>
</evidence>
<dbReference type="GO" id="GO:0008276">
    <property type="term" value="F:protein methyltransferase activity"/>
    <property type="evidence" value="ECO:0007669"/>
    <property type="project" value="UniProtKB-UniRule"/>
</dbReference>
<comment type="similarity">
    <text evidence="1 6">Belongs to the methyltransferase superfamily. PrmA family.</text>
</comment>
<evidence type="ECO:0000256" key="6">
    <source>
        <dbReference type="HAMAP-Rule" id="MF_00735"/>
    </source>
</evidence>
<evidence type="ECO:0000256" key="2">
    <source>
        <dbReference type="ARBA" id="ARBA00022490"/>
    </source>
</evidence>